<keyword evidence="4" id="KW-1185">Reference proteome</keyword>
<dbReference type="InterPro" id="IPR006684">
    <property type="entry name" value="YbgC/YbaW"/>
</dbReference>
<sequence length="139" mass="16030">MITETKLIVRYAETDQMGIVHHAVYPIWFEAARTDFLKQAGMSYSKMEADGLLLPLAEMHCRFKASAHYEDEIVVKTEIKKMTYAKVVFEYKVYREADRRLLVEGGTVHACTDRSLKPINVAKSFPELYQAIYTLSTKE</sequence>
<dbReference type="EMBL" id="CP002400">
    <property type="protein sequence ID" value="ADU26151.1"/>
    <property type="molecule type" value="Genomic_DNA"/>
</dbReference>
<dbReference type="InterPro" id="IPR029069">
    <property type="entry name" value="HotDog_dom_sf"/>
</dbReference>
<dbReference type="PANTHER" id="PTHR31793:SF27">
    <property type="entry name" value="NOVEL THIOESTERASE SUPERFAMILY DOMAIN AND SAPOSIN A-TYPE DOMAIN CONTAINING PROTEIN (0610012H03RIK)"/>
    <property type="match status" value="1"/>
</dbReference>
<dbReference type="AlphaFoldDB" id="E6U9G0"/>
<dbReference type="eggNOG" id="COG0824">
    <property type="taxonomic scope" value="Bacteria"/>
</dbReference>
<comment type="similarity">
    <text evidence="1">Belongs to the 4-hydroxybenzoyl-CoA thioesterase family.</text>
</comment>
<name>E6U9G0_ETHHY</name>
<dbReference type="RefSeq" id="WP_013484523.1">
    <property type="nucleotide sequence ID" value="NC_014828.1"/>
</dbReference>
<dbReference type="Pfam" id="PF13279">
    <property type="entry name" value="4HBT_2"/>
    <property type="match status" value="1"/>
</dbReference>
<evidence type="ECO:0000256" key="2">
    <source>
        <dbReference type="ARBA" id="ARBA00022801"/>
    </source>
</evidence>
<dbReference type="PIRSF" id="PIRSF003230">
    <property type="entry name" value="YbgC"/>
    <property type="match status" value="1"/>
</dbReference>
<keyword evidence="2" id="KW-0378">Hydrolase</keyword>
<protein>
    <submittedName>
        <fullName evidence="3">Thioesterase superfamily protein</fullName>
    </submittedName>
</protein>
<reference evidence="3 4" key="1">
    <citation type="submission" date="2010-12" db="EMBL/GenBank/DDBJ databases">
        <title>Complete sequence of Ethanoligenens harbinense YUAN-3.</title>
        <authorList>
            <person name="Lucas S."/>
            <person name="Copeland A."/>
            <person name="Lapidus A."/>
            <person name="Cheng J.-F."/>
            <person name="Bruce D."/>
            <person name="Goodwin L."/>
            <person name="Pitluck S."/>
            <person name="Chertkov O."/>
            <person name="Misra M."/>
            <person name="Detter J.C."/>
            <person name="Han C."/>
            <person name="Tapia R."/>
            <person name="Land M."/>
            <person name="Hauser L."/>
            <person name="Jeffries C."/>
            <person name="Kyrpides N."/>
            <person name="Ivanova N."/>
            <person name="Mikhailova N."/>
            <person name="Wang A."/>
            <person name="Mouttaki H."/>
            <person name="He Z."/>
            <person name="Zhou J."/>
            <person name="Hemme C.L."/>
            <person name="Woyke T."/>
        </authorList>
    </citation>
    <scope>NUCLEOTIDE SEQUENCE [LARGE SCALE GENOMIC DNA]</scope>
    <source>
        <strain evidence="4">DSM 18485 / JCM 12961 / CGMCC 1.5033 / YUAN-3</strain>
    </source>
</reference>
<evidence type="ECO:0000256" key="1">
    <source>
        <dbReference type="ARBA" id="ARBA00005953"/>
    </source>
</evidence>
<dbReference type="KEGG" id="eha:Ethha_0574"/>
<dbReference type="PANTHER" id="PTHR31793">
    <property type="entry name" value="4-HYDROXYBENZOYL-COA THIOESTERASE FAMILY MEMBER"/>
    <property type="match status" value="1"/>
</dbReference>
<dbReference type="NCBIfam" id="TIGR00051">
    <property type="entry name" value="YbgC/FadM family acyl-CoA thioesterase"/>
    <property type="match status" value="1"/>
</dbReference>
<dbReference type="Proteomes" id="UP000001551">
    <property type="component" value="Chromosome"/>
</dbReference>
<accession>E6U9G0</accession>
<dbReference type="CDD" id="cd00586">
    <property type="entry name" value="4HBT"/>
    <property type="match status" value="1"/>
</dbReference>
<evidence type="ECO:0000313" key="3">
    <source>
        <dbReference type="EMBL" id="ADU26151.1"/>
    </source>
</evidence>
<dbReference type="HOGENOM" id="CLU_101141_3_3_9"/>
<evidence type="ECO:0000313" key="4">
    <source>
        <dbReference type="Proteomes" id="UP000001551"/>
    </source>
</evidence>
<dbReference type="SUPFAM" id="SSF54637">
    <property type="entry name" value="Thioesterase/thiol ester dehydrase-isomerase"/>
    <property type="match status" value="1"/>
</dbReference>
<gene>
    <name evidence="3" type="ordered locus">Ethha_0574</name>
</gene>
<dbReference type="InterPro" id="IPR050563">
    <property type="entry name" value="4-hydroxybenzoyl-CoA_TE"/>
</dbReference>
<dbReference type="STRING" id="663278.Ethha_0574"/>
<dbReference type="Gene3D" id="3.10.129.10">
    <property type="entry name" value="Hotdog Thioesterase"/>
    <property type="match status" value="1"/>
</dbReference>
<proteinExistence type="inferred from homology"/>
<dbReference type="GO" id="GO:0047617">
    <property type="term" value="F:fatty acyl-CoA hydrolase activity"/>
    <property type="evidence" value="ECO:0007669"/>
    <property type="project" value="TreeGrafter"/>
</dbReference>
<organism evidence="3 4">
    <name type="scientific">Ethanoligenens harbinense (strain DSM 18485 / JCM 12961 / CGMCC 1.5033 / YUAN-3)</name>
    <dbReference type="NCBI Taxonomy" id="663278"/>
    <lineage>
        <taxon>Bacteria</taxon>
        <taxon>Bacillati</taxon>
        <taxon>Bacillota</taxon>
        <taxon>Clostridia</taxon>
        <taxon>Eubacteriales</taxon>
        <taxon>Oscillospiraceae</taxon>
        <taxon>Ethanoligenens</taxon>
    </lineage>
</organism>